<dbReference type="OrthoDB" id="9804926at2"/>
<dbReference type="Proteomes" id="UP000321726">
    <property type="component" value="Unassembled WGS sequence"/>
</dbReference>
<keyword evidence="4" id="KW-1185">Reference proteome</keyword>
<sequence>MHSSRLSNPRLRAFHRLVALKGLTEPKQFHHALASSDLPLLRDYAQEKASAMTAGDIGANEGLDELTAAYLASHLAFSLVDQLVAMAPALPVGMNRILLAGGTSAEVTPEGAAKVATTVALSLADAPPTKVSSLVVVSREFLATGAAAEVMVLSEMGTALDSTANAAIVAAFPESVSLPGSGDAEADLKSGISASQPSLNGYLILAAPSVAAELALSDKAGAGMSVSGGSYIDGIQVVADDAMTSGMVILPVSRVMIRDDGLFLRTTEQDAIQMVDTPTPTPTQMVSLFQTNSVALLLERRWRLATQDAVIVEVGVSS</sequence>
<dbReference type="SUPFAM" id="SSF56563">
    <property type="entry name" value="Major capsid protein gp5"/>
    <property type="match status" value="1"/>
</dbReference>
<evidence type="ECO:0000313" key="3">
    <source>
        <dbReference type="Proteomes" id="UP000184123"/>
    </source>
</evidence>
<gene>
    <name evidence="1" type="ORF">HCU01_01270</name>
    <name evidence="2" type="ORF">SAMN05660971_00722</name>
</gene>
<dbReference type="Proteomes" id="UP000184123">
    <property type="component" value="Unassembled WGS sequence"/>
</dbReference>
<evidence type="ECO:0000313" key="2">
    <source>
        <dbReference type="EMBL" id="SHL48786.1"/>
    </source>
</evidence>
<protein>
    <recommendedName>
        <fullName evidence="5">Phage major capsid protein, HK97 family</fullName>
    </recommendedName>
</protein>
<dbReference type="STRING" id="44933.SAMN05660971_00722"/>
<dbReference type="EMBL" id="FRCA01000001">
    <property type="protein sequence ID" value="SHL48786.1"/>
    <property type="molecule type" value="Genomic_DNA"/>
</dbReference>
<accession>A0A1M7B1L2</accession>
<reference evidence="1 4" key="2">
    <citation type="submission" date="2019-07" db="EMBL/GenBank/DDBJ databases">
        <title>Whole genome shotgun sequence of Halomonas cupida NBRC 102219.</title>
        <authorList>
            <person name="Hosoyama A."/>
            <person name="Uohara A."/>
            <person name="Ohji S."/>
            <person name="Ichikawa N."/>
        </authorList>
    </citation>
    <scope>NUCLEOTIDE SEQUENCE [LARGE SCALE GENOMIC DNA]</scope>
    <source>
        <strain evidence="1 4">NBRC 102219</strain>
    </source>
</reference>
<evidence type="ECO:0008006" key="5">
    <source>
        <dbReference type="Google" id="ProtNLM"/>
    </source>
</evidence>
<proteinExistence type="predicted"/>
<reference evidence="2 3" key="1">
    <citation type="submission" date="2016-11" db="EMBL/GenBank/DDBJ databases">
        <authorList>
            <person name="Jaros S."/>
            <person name="Januszkiewicz K."/>
            <person name="Wedrychowicz H."/>
        </authorList>
    </citation>
    <scope>NUCLEOTIDE SEQUENCE [LARGE SCALE GENOMIC DNA]</scope>
    <source>
        <strain evidence="2 3">DSM 4740</strain>
    </source>
</reference>
<name>A0A1M7B1L2_9GAMM</name>
<dbReference type="RefSeq" id="WP_073433603.1">
    <property type="nucleotide sequence ID" value="NZ_BJXU01000004.1"/>
</dbReference>
<dbReference type="AlphaFoldDB" id="A0A1M7B1L2"/>
<dbReference type="EMBL" id="BJXU01000004">
    <property type="protein sequence ID" value="GEN22178.1"/>
    <property type="molecule type" value="Genomic_DNA"/>
</dbReference>
<evidence type="ECO:0000313" key="1">
    <source>
        <dbReference type="EMBL" id="GEN22178.1"/>
    </source>
</evidence>
<evidence type="ECO:0000313" key="4">
    <source>
        <dbReference type="Proteomes" id="UP000321726"/>
    </source>
</evidence>
<organism evidence="2 3">
    <name type="scientific">Halomonas cupida</name>
    <dbReference type="NCBI Taxonomy" id="44933"/>
    <lineage>
        <taxon>Bacteria</taxon>
        <taxon>Pseudomonadati</taxon>
        <taxon>Pseudomonadota</taxon>
        <taxon>Gammaproteobacteria</taxon>
        <taxon>Oceanospirillales</taxon>
        <taxon>Halomonadaceae</taxon>
        <taxon>Halomonas</taxon>
    </lineage>
</organism>